<accession>A0ABP7JB82</accession>
<dbReference type="Pfam" id="PF03551">
    <property type="entry name" value="PadR"/>
    <property type="match status" value="1"/>
</dbReference>
<comment type="caution">
    <text evidence="3">The sequence shown here is derived from an EMBL/GenBank/DDBJ whole genome shotgun (WGS) entry which is preliminary data.</text>
</comment>
<dbReference type="PANTHER" id="PTHR43252">
    <property type="entry name" value="TRANSCRIPTIONAL REGULATOR YQJI"/>
    <property type="match status" value="1"/>
</dbReference>
<feature type="compositionally biased region" description="Basic and acidic residues" evidence="1">
    <location>
        <begin position="171"/>
        <end position="180"/>
    </location>
</feature>
<evidence type="ECO:0000259" key="2">
    <source>
        <dbReference type="Pfam" id="PF03551"/>
    </source>
</evidence>
<dbReference type="Gene3D" id="1.10.10.10">
    <property type="entry name" value="Winged helix-like DNA-binding domain superfamily/Winged helix DNA-binding domain"/>
    <property type="match status" value="1"/>
</dbReference>
<sequence length="180" mass="20693">MHGHQIRHNAQTDRTELWSDVKVGSLYGALRRMADEGLIEEVRTEQEGNLPARTIYQITEDGRLELEALRDATLRNTRLAPDPVDLALQVGEDMPPHQLRSAIEDRLLALSAELERWRRLREMSAPYLTPVESLGFDHTSMRLETEVAWHERLLKELPTPPRDGAETSADQEDRHVREES</sequence>
<keyword evidence="4" id="KW-1185">Reference proteome</keyword>
<dbReference type="InterPro" id="IPR005149">
    <property type="entry name" value="Tscrpt_reg_PadR_N"/>
</dbReference>
<dbReference type="Proteomes" id="UP001500888">
    <property type="component" value="Unassembled WGS sequence"/>
</dbReference>
<gene>
    <name evidence="3" type="ORF">GCM10022226_71570</name>
</gene>
<proteinExistence type="predicted"/>
<feature type="domain" description="Transcription regulator PadR N-terminal" evidence="2">
    <location>
        <begin position="1"/>
        <end position="67"/>
    </location>
</feature>
<dbReference type="InterPro" id="IPR036388">
    <property type="entry name" value="WH-like_DNA-bd_sf"/>
</dbReference>
<name>A0ABP7JB82_9ACTN</name>
<dbReference type="InterPro" id="IPR036390">
    <property type="entry name" value="WH_DNA-bd_sf"/>
</dbReference>
<evidence type="ECO:0000313" key="4">
    <source>
        <dbReference type="Proteomes" id="UP001500888"/>
    </source>
</evidence>
<organism evidence="3 4">
    <name type="scientific">Sphaerisporangium flaviroseum</name>
    <dbReference type="NCBI Taxonomy" id="509199"/>
    <lineage>
        <taxon>Bacteria</taxon>
        <taxon>Bacillati</taxon>
        <taxon>Actinomycetota</taxon>
        <taxon>Actinomycetes</taxon>
        <taxon>Streptosporangiales</taxon>
        <taxon>Streptosporangiaceae</taxon>
        <taxon>Sphaerisporangium</taxon>
    </lineage>
</organism>
<feature type="region of interest" description="Disordered" evidence="1">
    <location>
        <begin position="156"/>
        <end position="180"/>
    </location>
</feature>
<dbReference type="PANTHER" id="PTHR43252:SF7">
    <property type="entry name" value="TRANSCRIPTIONAL REGULATOR YQJI"/>
    <property type="match status" value="1"/>
</dbReference>
<dbReference type="EMBL" id="BAAAZR010000043">
    <property type="protein sequence ID" value="GAA3839001.1"/>
    <property type="molecule type" value="Genomic_DNA"/>
</dbReference>
<reference evidence="4" key="1">
    <citation type="journal article" date="2019" name="Int. J. Syst. Evol. Microbiol.">
        <title>The Global Catalogue of Microorganisms (GCM) 10K type strain sequencing project: providing services to taxonomists for standard genome sequencing and annotation.</title>
        <authorList>
            <consortium name="The Broad Institute Genomics Platform"/>
            <consortium name="The Broad Institute Genome Sequencing Center for Infectious Disease"/>
            <person name="Wu L."/>
            <person name="Ma J."/>
        </authorList>
    </citation>
    <scope>NUCLEOTIDE SEQUENCE [LARGE SCALE GENOMIC DNA]</scope>
    <source>
        <strain evidence="4">JCM 16908</strain>
    </source>
</reference>
<evidence type="ECO:0000256" key="1">
    <source>
        <dbReference type="SAM" id="MobiDB-lite"/>
    </source>
</evidence>
<protein>
    <submittedName>
        <fullName evidence="3">PadR family transcriptional regulator</fullName>
    </submittedName>
</protein>
<dbReference type="SUPFAM" id="SSF46785">
    <property type="entry name" value="Winged helix' DNA-binding domain"/>
    <property type="match status" value="1"/>
</dbReference>
<evidence type="ECO:0000313" key="3">
    <source>
        <dbReference type="EMBL" id="GAA3839001.1"/>
    </source>
</evidence>